<dbReference type="GO" id="GO:0005886">
    <property type="term" value="C:plasma membrane"/>
    <property type="evidence" value="ECO:0007669"/>
    <property type="project" value="UniProtKB-SubCell"/>
</dbReference>
<comment type="caution">
    <text evidence="8">The sequence shown here is derived from an EMBL/GenBank/DDBJ whole genome shotgun (WGS) entry which is preliminary data.</text>
</comment>
<keyword evidence="5 6" id="KW-0472">Membrane</keyword>
<comment type="subcellular location">
    <subcellularLocation>
        <location evidence="1">Cell membrane</location>
        <topology evidence="1">Multi-pass membrane protein</topology>
    </subcellularLocation>
</comment>
<sequence length="157" mass="16707">MTYGENYPTSGAYGAPTPVHPGDLLPRFFARFIDGLIVGVLAFFGAFSIGSMSDVMVTGLFSGLGTFLYFVLFEVLAGATPGKMLLGLSVRGPHGMAKPDFKQSAIRNSFTLLPIIPWVGGLLAFIAYIFIAVTINSSPCKQGRHDELAGGTQVVKK</sequence>
<dbReference type="Pfam" id="PF06271">
    <property type="entry name" value="RDD"/>
    <property type="match status" value="1"/>
</dbReference>
<feature type="domain" description="RDD" evidence="7">
    <location>
        <begin position="23"/>
        <end position="150"/>
    </location>
</feature>
<evidence type="ECO:0000256" key="5">
    <source>
        <dbReference type="ARBA" id="ARBA00023136"/>
    </source>
</evidence>
<dbReference type="InterPro" id="IPR010432">
    <property type="entry name" value="RDD"/>
</dbReference>
<dbReference type="AlphaFoldDB" id="A0A1A0MXC4"/>
<evidence type="ECO:0000259" key="7">
    <source>
        <dbReference type="Pfam" id="PF06271"/>
    </source>
</evidence>
<evidence type="ECO:0000256" key="2">
    <source>
        <dbReference type="ARBA" id="ARBA00022475"/>
    </source>
</evidence>
<gene>
    <name evidence="8" type="ORF">A5642_14590</name>
</gene>
<proteinExistence type="predicted"/>
<dbReference type="PANTHER" id="PTHR36115">
    <property type="entry name" value="PROLINE-RICH ANTIGEN HOMOLOG-RELATED"/>
    <property type="match status" value="1"/>
</dbReference>
<evidence type="ECO:0000256" key="4">
    <source>
        <dbReference type="ARBA" id="ARBA00022989"/>
    </source>
</evidence>
<name>A0A1A0MXC4_MYCMU</name>
<dbReference type="RefSeq" id="WP_064858145.1">
    <property type="nucleotide sequence ID" value="NZ_LZSF01000072.1"/>
</dbReference>
<organism evidence="8 9">
    <name type="scientific">Mycolicibacterium mucogenicum</name>
    <name type="common">Mycobacterium mucogenicum</name>
    <dbReference type="NCBI Taxonomy" id="56689"/>
    <lineage>
        <taxon>Bacteria</taxon>
        <taxon>Bacillati</taxon>
        <taxon>Actinomycetota</taxon>
        <taxon>Actinomycetes</taxon>
        <taxon>Mycobacteriales</taxon>
        <taxon>Mycobacteriaceae</taxon>
        <taxon>Mycolicibacterium</taxon>
    </lineage>
</organism>
<feature type="transmembrane region" description="Helical" evidence="6">
    <location>
        <begin position="28"/>
        <end position="47"/>
    </location>
</feature>
<feature type="transmembrane region" description="Helical" evidence="6">
    <location>
        <begin position="59"/>
        <end position="79"/>
    </location>
</feature>
<accession>A0A1A0MXC4</accession>
<dbReference type="OrthoDB" id="4555857at2"/>
<evidence type="ECO:0000256" key="1">
    <source>
        <dbReference type="ARBA" id="ARBA00004651"/>
    </source>
</evidence>
<evidence type="ECO:0000313" key="9">
    <source>
        <dbReference type="Proteomes" id="UP000093962"/>
    </source>
</evidence>
<protein>
    <submittedName>
        <fullName evidence="8">RDD family protein</fullName>
    </submittedName>
</protein>
<keyword evidence="4 6" id="KW-1133">Transmembrane helix</keyword>
<evidence type="ECO:0000256" key="6">
    <source>
        <dbReference type="SAM" id="Phobius"/>
    </source>
</evidence>
<keyword evidence="2" id="KW-1003">Cell membrane</keyword>
<dbReference type="Proteomes" id="UP000093962">
    <property type="component" value="Unassembled WGS sequence"/>
</dbReference>
<feature type="transmembrane region" description="Helical" evidence="6">
    <location>
        <begin position="115"/>
        <end position="135"/>
    </location>
</feature>
<reference evidence="8 9" key="1">
    <citation type="submission" date="2016-06" db="EMBL/GenBank/DDBJ databases">
        <authorList>
            <person name="Kjaerup R.B."/>
            <person name="Dalgaard T.S."/>
            <person name="Juul-Madsen H.R."/>
        </authorList>
    </citation>
    <scope>NUCLEOTIDE SEQUENCE [LARGE SCALE GENOMIC DNA]</scope>
    <source>
        <strain evidence="8 9">1199456.5</strain>
    </source>
</reference>
<evidence type="ECO:0000313" key="8">
    <source>
        <dbReference type="EMBL" id="OBA89696.1"/>
    </source>
</evidence>
<dbReference type="PANTHER" id="PTHR36115:SF4">
    <property type="entry name" value="MEMBRANE PROTEIN"/>
    <property type="match status" value="1"/>
</dbReference>
<dbReference type="InterPro" id="IPR051791">
    <property type="entry name" value="Pra-immunoreactive"/>
</dbReference>
<keyword evidence="3 6" id="KW-0812">Transmembrane</keyword>
<dbReference type="EMBL" id="LZSF01000072">
    <property type="protein sequence ID" value="OBA89696.1"/>
    <property type="molecule type" value="Genomic_DNA"/>
</dbReference>
<evidence type="ECO:0000256" key="3">
    <source>
        <dbReference type="ARBA" id="ARBA00022692"/>
    </source>
</evidence>